<dbReference type="EMBL" id="BMPP01000007">
    <property type="protein sequence ID" value="GGK26713.1"/>
    <property type="molecule type" value="Genomic_DNA"/>
</dbReference>
<organism evidence="2 3">
    <name type="scientific">Deinococcus malanensis</name>
    <dbReference type="NCBI Taxonomy" id="1706855"/>
    <lineage>
        <taxon>Bacteria</taxon>
        <taxon>Thermotogati</taxon>
        <taxon>Deinococcota</taxon>
        <taxon>Deinococci</taxon>
        <taxon>Deinococcales</taxon>
        <taxon>Deinococcaceae</taxon>
        <taxon>Deinococcus</taxon>
    </lineage>
</organism>
<name>A0ABQ2EUS6_9DEIO</name>
<evidence type="ECO:0000256" key="1">
    <source>
        <dbReference type="SAM" id="MobiDB-lite"/>
    </source>
</evidence>
<gene>
    <name evidence="2" type="ORF">GCM10008955_20620</name>
</gene>
<accession>A0ABQ2EUS6</accession>
<keyword evidence="3" id="KW-1185">Reference proteome</keyword>
<evidence type="ECO:0000313" key="3">
    <source>
        <dbReference type="Proteomes" id="UP000647587"/>
    </source>
</evidence>
<dbReference type="Proteomes" id="UP000647587">
    <property type="component" value="Unassembled WGS sequence"/>
</dbReference>
<proteinExistence type="predicted"/>
<sequence>MRARERNAGLTSKLGFSVVAPIRVSSPDFPMRQQGVLLGLIKTVNLVEKQDGAGATGAQPLGFRDGLAHVLDACRNGRQGNEMRADLAGEQPRQGGLADAGWSPQDQAAQPAGLQHAGQRPARAKQMCLSHHFGHRMGAQAFGQRRGRVEQGHAASIGRARGSWHEGFFHVRA</sequence>
<comment type="caution">
    <text evidence="2">The sequence shown here is derived from an EMBL/GenBank/DDBJ whole genome shotgun (WGS) entry which is preliminary data.</text>
</comment>
<feature type="region of interest" description="Disordered" evidence="1">
    <location>
        <begin position="91"/>
        <end position="121"/>
    </location>
</feature>
<reference evidence="3" key="1">
    <citation type="journal article" date="2019" name="Int. J. Syst. Evol. Microbiol.">
        <title>The Global Catalogue of Microorganisms (GCM) 10K type strain sequencing project: providing services to taxonomists for standard genome sequencing and annotation.</title>
        <authorList>
            <consortium name="The Broad Institute Genomics Platform"/>
            <consortium name="The Broad Institute Genome Sequencing Center for Infectious Disease"/>
            <person name="Wu L."/>
            <person name="Ma J."/>
        </authorList>
    </citation>
    <scope>NUCLEOTIDE SEQUENCE [LARGE SCALE GENOMIC DNA]</scope>
    <source>
        <strain evidence="3">JCM 30331</strain>
    </source>
</reference>
<evidence type="ECO:0000313" key="2">
    <source>
        <dbReference type="EMBL" id="GGK26713.1"/>
    </source>
</evidence>
<protein>
    <submittedName>
        <fullName evidence="2">Uncharacterized protein</fullName>
    </submittedName>
</protein>